<evidence type="ECO:0000256" key="6">
    <source>
        <dbReference type="SAM" id="MobiDB-lite"/>
    </source>
</evidence>
<dbReference type="SUPFAM" id="SSF56281">
    <property type="entry name" value="Metallo-hydrolase/oxidoreductase"/>
    <property type="match status" value="1"/>
</dbReference>
<dbReference type="InterPro" id="IPR035681">
    <property type="entry name" value="ComA-like_MBL"/>
</dbReference>
<evidence type="ECO:0000256" key="5">
    <source>
        <dbReference type="ARBA" id="ARBA00023136"/>
    </source>
</evidence>
<feature type="transmembrane region" description="Helical" evidence="7">
    <location>
        <begin position="485"/>
        <end position="505"/>
    </location>
</feature>
<accession>A0A1I0ZP37</accession>
<evidence type="ECO:0000259" key="8">
    <source>
        <dbReference type="SMART" id="SM00849"/>
    </source>
</evidence>
<dbReference type="AlphaFoldDB" id="A0A1I0ZP37"/>
<feature type="transmembrane region" description="Helical" evidence="7">
    <location>
        <begin position="512"/>
        <end position="530"/>
    </location>
</feature>
<feature type="transmembrane region" description="Helical" evidence="7">
    <location>
        <begin position="355"/>
        <end position="374"/>
    </location>
</feature>
<evidence type="ECO:0000256" key="3">
    <source>
        <dbReference type="ARBA" id="ARBA00022692"/>
    </source>
</evidence>
<keyword evidence="10" id="KW-1185">Reference proteome</keyword>
<evidence type="ECO:0000256" key="7">
    <source>
        <dbReference type="SAM" id="Phobius"/>
    </source>
</evidence>
<feature type="transmembrane region" description="Helical" evidence="7">
    <location>
        <begin position="20"/>
        <end position="52"/>
    </location>
</feature>
<evidence type="ECO:0000256" key="1">
    <source>
        <dbReference type="ARBA" id="ARBA00004651"/>
    </source>
</evidence>
<feature type="transmembrane region" description="Helical" evidence="7">
    <location>
        <begin position="415"/>
        <end position="441"/>
    </location>
</feature>
<dbReference type="Pfam" id="PF00753">
    <property type="entry name" value="Lactamase_B"/>
    <property type="match status" value="1"/>
</dbReference>
<feature type="transmembrane region" description="Helical" evidence="7">
    <location>
        <begin position="72"/>
        <end position="92"/>
    </location>
</feature>
<dbReference type="InterPro" id="IPR052159">
    <property type="entry name" value="Competence_DNA_uptake"/>
</dbReference>
<dbReference type="Pfam" id="PF13567">
    <property type="entry name" value="DUF4131"/>
    <property type="match status" value="1"/>
</dbReference>
<sequence length="797" mass="81405">MIDSGTRRADTSRAGPDLRLLPAACAVWLAALLGLLWGWWAALLCGSAAALLGALWLGRSVGEQRPGRSATAAAALAVCGVVAALLVTVQVARAQQDPLRVAAGQGAEVVLRAEVAERPRPVRSTGYAGQQGGSRSVLVVVRVESAMRAGAALTSRGRVLLIANAVHWSGLLPGQSFTVHCGLTQARPAELTVAVCFVRGPPGAVSGASWWQRGADRMRASLRRAASVLADEPAGLLPGLVVGDTSQLSVRVEQEFLDAGMSHLTAVSGANITVVCGAILLLLRAARVGPRLRAGAAGVALVGFVVLVGPEPTVLRAGVMGAVGLLALALGRDGSALPALAAAVVGLVLHDPGMAVNFGFALSVVATAGLVLVAPRWTERMRRRGVPAVVAAALAVPLAAFLVTAPIVAGMAGSLSAVAVAANVLAAPVVAPVTVLGVAVSVLAGPWPFGAGLLVRIAGPGVDWLILVARQAAAVPGAVVPWPSGWWGGLLAALTVATAVVALRYRPVRTGLAVALVVLLLVVVPVRVVAPTWPPSDWSVVACDVGQGDGVVLTTGERGRAVVVDTGPRPGPVDRCLDRLDVDRVPLIVLSHLHADHIGGLSSVFEGRAVGGIALGPGRTPDWAWREVADLAAEHQVPLLELATGDRFGWPGLDIEVIGPRYVPPTEAGADQDGTSINNSSVVAVATTEAGRVLLTGDIELTAQADLLAAETDLRAEILKIPHHGSRFSLPEFLGAVRARVALVSVGADNTYGHPSPRTLRVLTGDGTLVARTDTSGDTAVVPGETGPSVVRRGPGR</sequence>
<feature type="transmembrane region" description="Helical" evidence="7">
    <location>
        <begin position="292"/>
        <end position="310"/>
    </location>
</feature>
<reference evidence="10" key="1">
    <citation type="submission" date="2016-10" db="EMBL/GenBank/DDBJ databases">
        <authorList>
            <person name="Varghese N."/>
            <person name="Submissions S."/>
        </authorList>
    </citation>
    <scope>NUCLEOTIDE SEQUENCE [LARGE SCALE GENOMIC DNA]</scope>
    <source>
        <strain evidence="10">CGMCC 4.3568</strain>
    </source>
</reference>
<dbReference type="PANTHER" id="PTHR30619:SF1">
    <property type="entry name" value="RECOMBINATION PROTEIN 2"/>
    <property type="match status" value="1"/>
</dbReference>
<comment type="subcellular location">
    <subcellularLocation>
        <location evidence="1">Cell membrane</location>
        <topology evidence="1">Multi-pass membrane protein</topology>
    </subcellularLocation>
</comment>
<evidence type="ECO:0000256" key="2">
    <source>
        <dbReference type="ARBA" id="ARBA00022475"/>
    </source>
</evidence>
<dbReference type="Gene3D" id="3.60.15.10">
    <property type="entry name" value="Ribonuclease Z/Hydroxyacylglutathione hydrolase-like"/>
    <property type="match status" value="1"/>
</dbReference>
<keyword evidence="2" id="KW-1003">Cell membrane</keyword>
<feature type="transmembrane region" description="Helical" evidence="7">
    <location>
        <begin position="386"/>
        <end position="409"/>
    </location>
</feature>
<proteinExistence type="predicted"/>
<dbReference type="NCBIfam" id="TIGR00360">
    <property type="entry name" value="ComEC_N-term"/>
    <property type="match status" value="1"/>
</dbReference>
<dbReference type="RefSeq" id="WP_245788350.1">
    <property type="nucleotide sequence ID" value="NZ_FOKG01000007.1"/>
</dbReference>
<feature type="domain" description="Metallo-beta-lactamase" evidence="8">
    <location>
        <begin position="547"/>
        <end position="748"/>
    </location>
</feature>
<evidence type="ECO:0000313" key="10">
    <source>
        <dbReference type="Proteomes" id="UP000243799"/>
    </source>
</evidence>
<organism evidence="9 10">
    <name type="scientific">Amycolatopsis marina</name>
    <dbReference type="NCBI Taxonomy" id="490629"/>
    <lineage>
        <taxon>Bacteria</taxon>
        <taxon>Bacillati</taxon>
        <taxon>Actinomycetota</taxon>
        <taxon>Actinomycetes</taxon>
        <taxon>Pseudonocardiales</taxon>
        <taxon>Pseudonocardiaceae</taxon>
        <taxon>Amycolatopsis</taxon>
    </lineage>
</organism>
<feature type="region of interest" description="Disordered" evidence="6">
    <location>
        <begin position="776"/>
        <end position="797"/>
    </location>
</feature>
<gene>
    <name evidence="9" type="ORF">SAMN05216266_107163</name>
</gene>
<keyword evidence="5 7" id="KW-0472">Membrane</keyword>
<dbReference type="CDD" id="cd07731">
    <property type="entry name" value="ComA-like_MBL-fold"/>
    <property type="match status" value="1"/>
</dbReference>
<dbReference type="PANTHER" id="PTHR30619">
    <property type="entry name" value="DNA INTERNALIZATION/COMPETENCE PROTEIN COMEC/REC2"/>
    <property type="match status" value="1"/>
</dbReference>
<name>A0A1I0ZP37_9PSEU</name>
<dbReference type="InterPro" id="IPR004477">
    <property type="entry name" value="ComEC_N"/>
</dbReference>
<feature type="transmembrane region" description="Helical" evidence="7">
    <location>
        <begin position="264"/>
        <end position="286"/>
    </location>
</feature>
<dbReference type="EMBL" id="FOKG01000007">
    <property type="protein sequence ID" value="SFB27415.1"/>
    <property type="molecule type" value="Genomic_DNA"/>
</dbReference>
<dbReference type="STRING" id="490629.SAMN05216266_107163"/>
<dbReference type="SMART" id="SM00849">
    <property type="entry name" value="Lactamase_B"/>
    <property type="match status" value="1"/>
</dbReference>
<dbReference type="InterPro" id="IPR001279">
    <property type="entry name" value="Metallo-B-lactamas"/>
</dbReference>
<keyword evidence="3 7" id="KW-0812">Transmembrane</keyword>
<keyword evidence="4 7" id="KW-1133">Transmembrane helix</keyword>
<feature type="transmembrane region" description="Helical" evidence="7">
    <location>
        <begin position="453"/>
        <end position="473"/>
    </location>
</feature>
<evidence type="ECO:0000256" key="4">
    <source>
        <dbReference type="ARBA" id="ARBA00022989"/>
    </source>
</evidence>
<dbReference type="GO" id="GO:0005886">
    <property type="term" value="C:plasma membrane"/>
    <property type="evidence" value="ECO:0007669"/>
    <property type="project" value="UniProtKB-SubCell"/>
</dbReference>
<protein>
    <submittedName>
        <fullName evidence="9">Competence protein ComEC</fullName>
    </submittedName>
</protein>
<evidence type="ECO:0000313" key="9">
    <source>
        <dbReference type="EMBL" id="SFB27415.1"/>
    </source>
</evidence>
<dbReference type="InterPro" id="IPR025405">
    <property type="entry name" value="DUF4131"/>
</dbReference>
<dbReference type="Pfam" id="PF03772">
    <property type="entry name" value="Competence"/>
    <property type="match status" value="1"/>
</dbReference>
<dbReference type="Proteomes" id="UP000243799">
    <property type="component" value="Unassembled WGS sequence"/>
</dbReference>
<dbReference type="InterPro" id="IPR036866">
    <property type="entry name" value="RibonucZ/Hydroxyglut_hydro"/>
</dbReference>